<proteinExistence type="predicted"/>
<evidence type="ECO:0000256" key="1">
    <source>
        <dbReference type="SAM" id="Phobius"/>
    </source>
</evidence>
<dbReference type="PANTHER" id="PTHR16165:SF5">
    <property type="entry name" value="NXPE FAMILY MEMBER 3"/>
    <property type="match status" value="1"/>
</dbReference>
<dbReference type="Pfam" id="PF24536">
    <property type="entry name" value="NXPE4_C"/>
    <property type="match status" value="1"/>
</dbReference>
<dbReference type="Proteomes" id="UP001283361">
    <property type="component" value="Unassembled WGS sequence"/>
</dbReference>
<keyword evidence="1" id="KW-0472">Membrane</keyword>
<gene>
    <name evidence="3" type="ORF">RRG08_023731</name>
</gene>
<organism evidence="3 4">
    <name type="scientific">Elysia crispata</name>
    <name type="common">lettuce slug</name>
    <dbReference type="NCBI Taxonomy" id="231223"/>
    <lineage>
        <taxon>Eukaryota</taxon>
        <taxon>Metazoa</taxon>
        <taxon>Spiralia</taxon>
        <taxon>Lophotrochozoa</taxon>
        <taxon>Mollusca</taxon>
        <taxon>Gastropoda</taxon>
        <taxon>Heterobranchia</taxon>
        <taxon>Euthyneura</taxon>
        <taxon>Panpulmonata</taxon>
        <taxon>Sacoglossa</taxon>
        <taxon>Placobranchoidea</taxon>
        <taxon>Plakobranchidae</taxon>
        <taxon>Elysia</taxon>
    </lineage>
</organism>
<evidence type="ECO:0000313" key="3">
    <source>
        <dbReference type="EMBL" id="KAK3776377.1"/>
    </source>
</evidence>
<dbReference type="PANTHER" id="PTHR16165">
    <property type="entry name" value="NXPE FAMILY MEMBER"/>
    <property type="match status" value="1"/>
</dbReference>
<protein>
    <recommendedName>
        <fullName evidence="2">NXPE C-terminal domain-containing protein</fullName>
    </recommendedName>
</protein>
<comment type="caution">
    <text evidence="3">The sequence shown here is derived from an EMBL/GenBank/DDBJ whole genome shotgun (WGS) entry which is preliminary data.</text>
</comment>
<feature type="domain" description="NXPE C-terminal" evidence="2">
    <location>
        <begin position="439"/>
        <end position="663"/>
    </location>
</feature>
<keyword evidence="1" id="KW-1133">Transmembrane helix</keyword>
<dbReference type="AlphaFoldDB" id="A0AAE0ZVZ4"/>
<accession>A0AAE0ZVZ4</accession>
<name>A0AAE0ZVZ4_9GAST</name>
<evidence type="ECO:0000259" key="2">
    <source>
        <dbReference type="Pfam" id="PF24536"/>
    </source>
</evidence>
<dbReference type="InterPro" id="IPR057106">
    <property type="entry name" value="NXPE4_C"/>
</dbReference>
<feature type="transmembrane region" description="Helical" evidence="1">
    <location>
        <begin position="79"/>
        <end position="99"/>
    </location>
</feature>
<keyword evidence="1" id="KW-0812">Transmembrane</keyword>
<reference evidence="3" key="1">
    <citation type="journal article" date="2023" name="G3 (Bethesda)">
        <title>A reference genome for the long-term kleptoplast-retaining sea slug Elysia crispata morphotype clarki.</title>
        <authorList>
            <person name="Eastman K.E."/>
            <person name="Pendleton A.L."/>
            <person name="Shaikh M.A."/>
            <person name="Suttiyut T."/>
            <person name="Ogas R."/>
            <person name="Tomko P."/>
            <person name="Gavelis G."/>
            <person name="Widhalm J.R."/>
            <person name="Wisecaver J.H."/>
        </authorList>
    </citation>
    <scope>NUCLEOTIDE SEQUENCE</scope>
    <source>
        <strain evidence="3">ECLA1</strain>
    </source>
</reference>
<evidence type="ECO:0000313" key="4">
    <source>
        <dbReference type="Proteomes" id="UP001283361"/>
    </source>
</evidence>
<dbReference type="EMBL" id="JAWDGP010003216">
    <property type="protein sequence ID" value="KAK3776377.1"/>
    <property type="molecule type" value="Genomic_DNA"/>
</dbReference>
<keyword evidence="4" id="KW-1185">Reference proteome</keyword>
<sequence>MTVSLNGLKRCHHAQRSQSVYCEGVRRIKIRTADSKILTDCIVLTFERNTPPMRRIPDHRNPGREDIILKKIRMMPASLKLKILVFVLILSTCFCVYYLQWEMNSPYQVFLNGIKLIPIPLFQRIFKHKCKDSCDNGDIMCQPTNFSQWRVLLASPDVRLKPFLPKYVHGKYMFPWENDYLRFPPLMDSKSLPDLALSTFTMAGGNGSGIACDVGQRLTGRLDVRDGYGRKRHDGMDEVRMWMVDSAHNKQRAVGQVTDFRNGSYGLEIRCLWPGSVVKLLVAVSYPREFLRSVIQQVNSGLTRFSAGLFKSKKGAQEVTVCSPSPNIPGRDCICNFTTFNRREYFCGRPLDKRLNCSDWTATYPLPVPPPYLVTAAERELIHQMPGPATSRTLKSTFVIRTSSAGHLPQVHKCSDQSRNITWDMTTRPQGFWNSQGLWKSLRCQTSSFPKHFFMECLRDSQIYVIGDSNANRMYFYLVGRTFSKGTLNGQWPGAAESENKAWNISIKFWPHDYPLFMGQRWQPLLRYGSVEQIIDAVPSAGRQLIILHYFLHLAPFHLSVARSRVEAAAKAISRLLKRNPMAHVAFRGPHVTSREWDINHSIGGDTLGKQYLNIISSAFEEIKDRVVFLDGWEMTTALENSEFHPDNRVPYEMVLTFLSFLCT</sequence>